<dbReference type="InterPro" id="IPR027417">
    <property type="entry name" value="P-loop_NTPase"/>
</dbReference>
<dbReference type="EMBL" id="WOYG01000001">
    <property type="protein sequence ID" value="NLV08577.1"/>
    <property type="molecule type" value="Genomic_DNA"/>
</dbReference>
<dbReference type="InterPro" id="IPR017871">
    <property type="entry name" value="ABC_transporter-like_CS"/>
</dbReference>
<dbReference type="AlphaFoldDB" id="A0A847U8H2"/>
<dbReference type="PROSITE" id="PS00211">
    <property type="entry name" value="ABC_TRANSPORTER_1"/>
    <property type="match status" value="1"/>
</dbReference>
<gene>
    <name evidence="9" type="ORF">GOC74_01320</name>
</gene>
<reference evidence="9" key="1">
    <citation type="submission" date="2019-12" db="EMBL/GenBank/DDBJ databases">
        <title>Whole-genome sequence of Halomicrobium mukohataei pws1.</title>
        <authorList>
            <person name="Verma D.K."/>
            <person name="Gopal K."/>
            <person name="Prasad E.S."/>
        </authorList>
    </citation>
    <scope>NUCLEOTIDE SEQUENCE</scope>
    <source>
        <strain evidence="9">Pws1</strain>
    </source>
</reference>
<dbReference type="InterPro" id="IPR015856">
    <property type="entry name" value="ABC_transpr_CbiO/EcfA_su"/>
</dbReference>
<evidence type="ECO:0000256" key="2">
    <source>
        <dbReference type="ARBA" id="ARBA00005417"/>
    </source>
</evidence>
<comment type="caution">
    <text evidence="9">The sequence shown here is derived from an EMBL/GenBank/DDBJ whole genome shotgun (WGS) entry which is preliminary data.</text>
</comment>
<proteinExistence type="inferred from homology"/>
<keyword evidence="6" id="KW-0472">Membrane</keyword>
<comment type="function">
    <text evidence="7">Probably part of an ABC transporter complex. Responsible for energy coupling to the transport system.</text>
</comment>
<evidence type="ECO:0000313" key="10">
    <source>
        <dbReference type="Proteomes" id="UP000608662"/>
    </source>
</evidence>
<feature type="domain" description="ABC transporter" evidence="8">
    <location>
        <begin position="2"/>
        <end position="233"/>
    </location>
</feature>
<dbReference type="GO" id="GO:0043190">
    <property type="term" value="C:ATP-binding cassette (ABC) transporter complex"/>
    <property type="evidence" value="ECO:0007669"/>
    <property type="project" value="TreeGrafter"/>
</dbReference>
<evidence type="ECO:0000256" key="1">
    <source>
        <dbReference type="ARBA" id="ARBA00004202"/>
    </source>
</evidence>
<dbReference type="SMART" id="SM00382">
    <property type="entry name" value="AAA"/>
    <property type="match status" value="1"/>
</dbReference>
<dbReference type="SUPFAM" id="SSF52540">
    <property type="entry name" value="P-loop containing nucleoside triphosphate hydrolases"/>
    <property type="match status" value="1"/>
</dbReference>
<dbReference type="CDD" id="cd03225">
    <property type="entry name" value="ABC_cobalt_CbiO_domain1"/>
    <property type="match status" value="1"/>
</dbReference>
<dbReference type="Pfam" id="PF00005">
    <property type="entry name" value="ABC_tran"/>
    <property type="match status" value="1"/>
</dbReference>
<dbReference type="Proteomes" id="UP000608662">
    <property type="component" value="Unassembled WGS sequence"/>
</dbReference>
<organism evidence="9 10">
    <name type="scientific">Halomicrobium mukohataei</name>
    <dbReference type="NCBI Taxonomy" id="57705"/>
    <lineage>
        <taxon>Archaea</taxon>
        <taxon>Methanobacteriati</taxon>
        <taxon>Methanobacteriota</taxon>
        <taxon>Stenosarchaea group</taxon>
        <taxon>Halobacteria</taxon>
        <taxon>Halobacteriales</taxon>
        <taxon>Haloarculaceae</taxon>
        <taxon>Halomicrobium</taxon>
    </lineage>
</organism>
<comment type="subcellular location">
    <subcellularLocation>
        <location evidence="1">Cell membrane</location>
        <topology evidence="1">Peripheral membrane protein</topology>
    </subcellularLocation>
</comment>
<name>A0A847U8H2_9EURY</name>
<evidence type="ECO:0000259" key="8">
    <source>
        <dbReference type="PROSITE" id="PS50893"/>
    </source>
</evidence>
<dbReference type="PROSITE" id="PS50893">
    <property type="entry name" value="ABC_TRANSPORTER_2"/>
    <property type="match status" value="1"/>
</dbReference>
<evidence type="ECO:0000313" key="9">
    <source>
        <dbReference type="EMBL" id="NLV08577.1"/>
    </source>
</evidence>
<dbReference type="GO" id="GO:0042626">
    <property type="term" value="F:ATPase-coupled transmembrane transporter activity"/>
    <property type="evidence" value="ECO:0007669"/>
    <property type="project" value="TreeGrafter"/>
</dbReference>
<comment type="similarity">
    <text evidence="2">Belongs to the ABC transporter superfamily.</text>
</comment>
<evidence type="ECO:0000256" key="6">
    <source>
        <dbReference type="ARBA" id="ARBA00023136"/>
    </source>
</evidence>
<dbReference type="InterPro" id="IPR050095">
    <property type="entry name" value="ECF_ABC_transporter_ATP-bd"/>
</dbReference>
<keyword evidence="5 9" id="KW-0067">ATP-binding</keyword>
<evidence type="ECO:0000256" key="7">
    <source>
        <dbReference type="ARBA" id="ARBA00025157"/>
    </source>
</evidence>
<accession>A0A847U8H2</accession>
<keyword evidence="4" id="KW-0547">Nucleotide-binding</keyword>
<protein>
    <submittedName>
        <fullName evidence="9">ATP-binding cassette domain-containing protein</fullName>
    </submittedName>
</protein>
<keyword evidence="3" id="KW-0813">Transport</keyword>
<evidence type="ECO:0000256" key="4">
    <source>
        <dbReference type="ARBA" id="ARBA00022741"/>
    </source>
</evidence>
<evidence type="ECO:0000256" key="3">
    <source>
        <dbReference type="ARBA" id="ARBA00022448"/>
    </source>
</evidence>
<dbReference type="InterPro" id="IPR003593">
    <property type="entry name" value="AAA+_ATPase"/>
</dbReference>
<sequence length="263" mass="28097">MIEASGLAYRYEDGTTAVDGVDLTIEAGERVALLGPNGAGKSTLLLLLGGLLAPDEGAVRYFGTDQPADAVRDRLGVLTQDPGEYLFNPTVREDIEYGPSQLGLSAAEADRRVAELARRFDLEHLLDRPPFRLSGGEQRRAAIASVLSVDPEVLLLDEPLSNVDGDNEAALLALLDDLAADGVTIVTSTPDTDLVAAVADRVVLLGRDGRVVATGSTREVLTDVDRLREAGLAPPTVVELFDRAGFEDLPVRVEEAVERLDRD</sequence>
<dbReference type="PANTHER" id="PTHR43553">
    <property type="entry name" value="HEAVY METAL TRANSPORTER"/>
    <property type="match status" value="1"/>
</dbReference>
<dbReference type="GO" id="GO:0005524">
    <property type="term" value="F:ATP binding"/>
    <property type="evidence" value="ECO:0007669"/>
    <property type="project" value="UniProtKB-KW"/>
</dbReference>
<evidence type="ECO:0000256" key="5">
    <source>
        <dbReference type="ARBA" id="ARBA00022840"/>
    </source>
</evidence>
<dbReference type="GO" id="GO:0016887">
    <property type="term" value="F:ATP hydrolysis activity"/>
    <property type="evidence" value="ECO:0007669"/>
    <property type="project" value="InterPro"/>
</dbReference>
<dbReference type="Gene3D" id="3.40.50.300">
    <property type="entry name" value="P-loop containing nucleotide triphosphate hydrolases"/>
    <property type="match status" value="1"/>
</dbReference>
<dbReference type="PANTHER" id="PTHR43553:SF24">
    <property type="entry name" value="ENERGY-COUPLING FACTOR TRANSPORTER ATP-BINDING PROTEIN ECFA1"/>
    <property type="match status" value="1"/>
</dbReference>
<dbReference type="InterPro" id="IPR003439">
    <property type="entry name" value="ABC_transporter-like_ATP-bd"/>
</dbReference>